<gene>
    <name evidence="2" type="ORF">MKC95_09160</name>
</gene>
<dbReference type="AlphaFoldDB" id="A0AAP2UMB5"/>
<feature type="transmembrane region" description="Helical" evidence="1">
    <location>
        <begin position="92"/>
        <end position="110"/>
    </location>
</feature>
<feature type="transmembrane region" description="Helical" evidence="1">
    <location>
        <begin position="57"/>
        <end position="80"/>
    </location>
</feature>
<dbReference type="EMBL" id="JAKTMA010000013">
    <property type="protein sequence ID" value="MCR0232935.1"/>
    <property type="molecule type" value="Genomic_DNA"/>
</dbReference>
<reference evidence="2" key="1">
    <citation type="journal article" date="2022" name="Clin. Infect. Dis.">
        <title>Association between Clostridium innocuum and antibiotic-associated diarrhea in adults and children: A cross-sectional study and comparative genomics analysis.</title>
        <authorList>
            <person name="Cherny K.E."/>
            <person name="Muscat E.B."/>
            <person name="Balaji A."/>
            <person name="Mukherjee J."/>
            <person name="Ozer E.A."/>
            <person name="Angarone M.P."/>
            <person name="Hauser A.R."/>
            <person name="Sichel J.S."/>
            <person name="Amponsah E."/>
            <person name="Kociolek L.K."/>
        </authorList>
    </citation>
    <scope>NUCLEOTIDE SEQUENCE</scope>
    <source>
        <strain evidence="2">NU1-AC-029v</strain>
    </source>
</reference>
<keyword evidence="1" id="KW-0472">Membrane</keyword>
<evidence type="ECO:0000313" key="2">
    <source>
        <dbReference type="EMBL" id="MCR0232935.1"/>
    </source>
</evidence>
<name>A0AAP2UMB5_CLOIN</name>
<organism evidence="2 3">
    <name type="scientific">Clostridium innocuum</name>
    <dbReference type="NCBI Taxonomy" id="1522"/>
    <lineage>
        <taxon>Bacteria</taxon>
        <taxon>Bacillati</taxon>
        <taxon>Bacillota</taxon>
        <taxon>Clostridia</taxon>
        <taxon>Eubacteriales</taxon>
        <taxon>Clostridiaceae</taxon>
        <taxon>Clostridium</taxon>
    </lineage>
</organism>
<keyword evidence="1" id="KW-0812">Transmembrane</keyword>
<feature type="transmembrane region" description="Helical" evidence="1">
    <location>
        <begin position="12"/>
        <end position="36"/>
    </location>
</feature>
<accession>A0AAP2UMB5</accession>
<keyword evidence="1" id="KW-1133">Transmembrane helix</keyword>
<dbReference type="RefSeq" id="WP_055201378.1">
    <property type="nucleotide sequence ID" value="NZ_AP025565.1"/>
</dbReference>
<sequence length="136" mass="14849">MDMLYTVLLADLSMVLVCYAILLLAFASNVVLSLYHNINITGEHFDAKRLWQGVKKALVLVFGTMLMVAAVDAATTLLTQYVPDINEQVHDLITVAMIAATIGVAAWRYIKDAYSTFINILNGKPSEVAAAVDAKE</sequence>
<protein>
    <submittedName>
        <fullName evidence="2">Uncharacterized protein</fullName>
    </submittedName>
</protein>
<dbReference type="Proteomes" id="UP001203972">
    <property type="component" value="Unassembled WGS sequence"/>
</dbReference>
<evidence type="ECO:0000256" key="1">
    <source>
        <dbReference type="SAM" id="Phobius"/>
    </source>
</evidence>
<proteinExistence type="predicted"/>
<comment type="caution">
    <text evidence="2">The sequence shown here is derived from an EMBL/GenBank/DDBJ whole genome shotgun (WGS) entry which is preliminary data.</text>
</comment>
<evidence type="ECO:0000313" key="3">
    <source>
        <dbReference type="Proteomes" id="UP001203972"/>
    </source>
</evidence>